<dbReference type="CDD" id="cd06261">
    <property type="entry name" value="TM_PBP2"/>
    <property type="match status" value="1"/>
</dbReference>
<evidence type="ECO:0000256" key="3">
    <source>
        <dbReference type="ARBA" id="ARBA00022692"/>
    </source>
</evidence>
<keyword evidence="5 6" id="KW-0472">Membrane</keyword>
<evidence type="ECO:0000313" key="8">
    <source>
        <dbReference type="EMBL" id="CAA9384681.1"/>
    </source>
</evidence>
<dbReference type="PANTHER" id="PTHR30177:SF4">
    <property type="entry name" value="OSMOPROTECTANT IMPORT PERMEASE PROTEIN OSMW"/>
    <property type="match status" value="1"/>
</dbReference>
<organism evidence="8">
    <name type="scientific">uncultured Nocardioidaceae bacterium</name>
    <dbReference type="NCBI Taxonomy" id="253824"/>
    <lineage>
        <taxon>Bacteria</taxon>
        <taxon>Bacillati</taxon>
        <taxon>Actinomycetota</taxon>
        <taxon>Actinomycetes</taxon>
        <taxon>Propionibacteriales</taxon>
        <taxon>Nocardioidaceae</taxon>
        <taxon>environmental samples</taxon>
    </lineage>
</organism>
<dbReference type="InterPro" id="IPR035906">
    <property type="entry name" value="MetI-like_sf"/>
</dbReference>
<dbReference type="PROSITE" id="PS50928">
    <property type="entry name" value="ABC_TM1"/>
    <property type="match status" value="1"/>
</dbReference>
<proteinExistence type="inferred from homology"/>
<evidence type="ECO:0000259" key="7">
    <source>
        <dbReference type="PROSITE" id="PS50928"/>
    </source>
</evidence>
<reference evidence="8" key="1">
    <citation type="submission" date="2020-02" db="EMBL/GenBank/DDBJ databases">
        <authorList>
            <person name="Meier V. D."/>
        </authorList>
    </citation>
    <scope>NUCLEOTIDE SEQUENCE</scope>
    <source>
        <strain evidence="8">AVDCRST_MAG21</strain>
    </source>
</reference>
<comment type="similarity">
    <text evidence="6">Belongs to the binding-protein-dependent transport system permease family.</text>
</comment>
<dbReference type="Pfam" id="PF00528">
    <property type="entry name" value="BPD_transp_1"/>
    <property type="match status" value="1"/>
</dbReference>
<name>A0A6J4NJG3_9ACTN</name>
<comment type="subcellular location">
    <subcellularLocation>
        <location evidence="6">Cell membrane</location>
        <topology evidence="6">Multi-pass membrane protein</topology>
    </subcellularLocation>
    <subcellularLocation>
        <location evidence="1">Membrane</location>
        <topology evidence="1">Multi-pass membrane protein</topology>
    </subcellularLocation>
</comment>
<gene>
    <name evidence="8" type="ORF">AVDCRST_MAG21-1917</name>
</gene>
<dbReference type="Gene3D" id="1.10.3720.10">
    <property type="entry name" value="MetI-like"/>
    <property type="match status" value="1"/>
</dbReference>
<dbReference type="InterPro" id="IPR000515">
    <property type="entry name" value="MetI-like"/>
</dbReference>
<dbReference type="EMBL" id="CADCUL010000168">
    <property type="protein sequence ID" value="CAA9384681.1"/>
    <property type="molecule type" value="Genomic_DNA"/>
</dbReference>
<dbReference type="InterPro" id="IPR051204">
    <property type="entry name" value="ABC_transp_perm/SBD"/>
</dbReference>
<sequence>MNLPAAAPEASCYSLRVNNWVCRDYLVERWPEVQEALVEHVLLTLASVALGLAIAVPLALVARRYPRLETLLVSGSTVLYTIPSLAMFSFLVPYTFLSPRTVVIGLALYSLTILVRGMLAGLRSVPADVVEAAVGAGYSRSRLLTRIELPLALPVLMAALRVATVSTVALTTVGSIVGYGGLGNLLLRGVDTQFKAQILTASVLCVLLAVALDLLLMAAQRASTPWARARS</sequence>
<dbReference type="GO" id="GO:0031460">
    <property type="term" value="P:glycine betaine transport"/>
    <property type="evidence" value="ECO:0007669"/>
    <property type="project" value="TreeGrafter"/>
</dbReference>
<evidence type="ECO:0000256" key="1">
    <source>
        <dbReference type="ARBA" id="ARBA00004141"/>
    </source>
</evidence>
<feature type="domain" description="ABC transmembrane type-1" evidence="7">
    <location>
        <begin position="37"/>
        <end position="216"/>
    </location>
</feature>
<keyword evidence="4 6" id="KW-1133">Transmembrane helix</keyword>
<dbReference type="SUPFAM" id="SSF161098">
    <property type="entry name" value="MetI-like"/>
    <property type="match status" value="1"/>
</dbReference>
<evidence type="ECO:0000256" key="2">
    <source>
        <dbReference type="ARBA" id="ARBA00022448"/>
    </source>
</evidence>
<dbReference type="PANTHER" id="PTHR30177">
    <property type="entry name" value="GLYCINE BETAINE/L-PROLINE TRANSPORT SYSTEM PERMEASE PROTEIN PROW"/>
    <property type="match status" value="1"/>
</dbReference>
<feature type="transmembrane region" description="Helical" evidence="6">
    <location>
        <begin position="199"/>
        <end position="219"/>
    </location>
</feature>
<dbReference type="GO" id="GO:0005886">
    <property type="term" value="C:plasma membrane"/>
    <property type="evidence" value="ECO:0007669"/>
    <property type="project" value="UniProtKB-SubCell"/>
</dbReference>
<evidence type="ECO:0000256" key="5">
    <source>
        <dbReference type="ARBA" id="ARBA00023136"/>
    </source>
</evidence>
<evidence type="ECO:0000256" key="4">
    <source>
        <dbReference type="ARBA" id="ARBA00022989"/>
    </source>
</evidence>
<accession>A0A6J4NJG3</accession>
<dbReference type="GO" id="GO:0055085">
    <property type="term" value="P:transmembrane transport"/>
    <property type="evidence" value="ECO:0007669"/>
    <property type="project" value="InterPro"/>
</dbReference>
<feature type="transmembrane region" description="Helical" evidence="6">
    <location>
        <begin position="40"/>
        <end position="60"/>
    </location>
</feature>
<dbReference type="AlphaFoldDB" id="A0A6J4NJG3"/>
<protein>
    <submittedName>
        <fullName evidence="8">ABC transporter, permease protein (Cluster 13, osmolytes)</fullName>
    </submittedName>
</protein>
<keyword evidence="3 6" id="KW-0812">Transmembrane</keyword>
<evidence type="ECO:0000256" key="6">
    <source>
        <dbReference type="RuleBase" id="RU363032"/>
    </source>
</evidence>
<feature type="transmembrane region" description="Helical" evidence="6">
    <location>
        <begin position="72"/>
        <end position="96"/>
    </location>
</feature>
<feature type="transmembrane region" description="Helical" evidence="6">
    <location>
        <begin position="102"/>
        <end position="122"/>
    </location>
</feature>
<keyword evidence="2 6" id="KW-0813">Transport</keyword>
<feature type="transmembrane region" description="Helical" evidence="6">
    <location>
        <begin position="168"/>
        <end position="187"/>
    </location>
</feature>